<gene>
    <name evidence="1" type="ORF">CGOC_LOCUS9491</name>
</gene>
<evidence type="ECO:0000313" key="2">
    <source>
        <dbReference type="Proteomes" id="UP000271889"/>
    </source>
</evidence>
<protein>
    <submittedName>
        <fullName evidence="1">Uncharacterized protein</fullName>
    </submittedName>
</protein>
<keyword evidence="2" id="KW-1185">Reference proteome</keyword>
<dbReference type="OrthoDB" id="5854880at2759"/>
<accession>A0A3P7PYB6</accession>
<evidence type="ECO:0000313" key="1">
    <source>
        <dbReference type="EMBL" id="VDN23096.1"/>
    </source>
</evidence>
<organism evidence="1 2">
    <name type="scientific">Cylicostephanus goldi</name>
    <name type="common">Nematode worm</name>
    <dbReference type="NCBI Taxonomy" id="71465"/>
    <lineage>
        <taxon>Eukaryota</taxon>
        <taxon>Metazoa</taxon>
        <taxon>Ecdysozoa</taxon>
        <taxon>Nematoda</taxon>
        <taxon>Chromadorea</taxon>
        <taxon>Rhabditida</taxon>
        <taxon>Rhabditina</taxon>
        <taxon>Rhabditomorpha</taxon>
        <taxon>Strongyloidea</taxon>
        <taxon>Strongylidae</taxon>
        <taxon>Cylicostephanus</taxon>
    </lineage>
</organism>
<dbReference type="AlphaFoldDB" id="A0A3P7PYB6"/>
<dbReference type="Proteomes" id="UP000271889">
    <property type="component" value="Unassembled WGS sequence"/>
</dbReference>
<sequence>MAGVLRAPFGLDKNDSSWTSNVCSQRSWRLHHLCTYNARTFSTNADLHALLAAAEHIKYHAIAVQGTKSRKKDGQQMTDGTLIIRGKTSRNVGTLACRPSIHRPPCRFACYDYDFHVG</sequence>
<proteinExistence type="predicted"/>
<name>A0A3P7PYB6_CYLGO</name>
<reference evidence="1 2" key="1">
    <citation type="submission" date="2018-11" db="EMBL/GenBank/DDBJ databases">
        <authorList>
            <consortium name="Pathogen Informatics"/>
        </authorList>
    </citation>
    <scope>NUCLEOTIDE SEQUENCE [LARGE SCALE GENOMIC DNA]</scope>
</reference>
<dbReference type="EMBL" id="UYRV01107133">
    <property type="protein sequence ID" value="VDN23096.1"/>
    <property type="molecule type" value="Genomic_DNA"/>
</dbReference>